<dbReference type="PIRSF" id="PIRSF029958">
    <property type="entry name" value="Necrosis-inducing_protein"/>
    <property type="match status" value="1"/>
</dbReference>
<protein>
    <recommendedName>
        <fullName evidence="4">Necrosis inducing protein (NPP1)</fullName>
    </recommendedName>
</protein>
<evidence type="ECO:0000313" key="2">
    <source>
        <dbReference type="EMBL" id="RSM79541.1"/>
    </source>
</evidence>
<dbReference type="Proteomes" id="UP000287547">
    <property type="component" value="Unassembled WGS sequence"/>
</dbReference>
<comment type="caution">
    <text evidence="2">The sequence shown here is derived from an EMBL/GenBank/DDBJ whole genome shotgun (WGS) entry which is preliminary data.</text>
</comment>
<dbReference type="PANTHER" id="PTHR33657">
    <property type="entry name" value="DOMAIN PROTEIN, PUTATIVE (AFU_ORTHOLOGUE AFUA_5G00600)-RELATED"/>
    <property type="match status" value="1"/>
</dbReference>
<keyword evidence="1" id="KW-1133">Transmembrane helix</keyword>
<proteinExistence type="predicted"/>
<dbReference type="OrthoDB" id="4274514at2"/>
<reference evidence="2 3" key="1">
    <citation type="submission" date="2018-05" db="EMBL/GenBank/DDBJ databases">
        <title>Evolution of GPA BGCs.</title>
        <authorList>
            <person name="Waglechner N."/>
            <person name="Wright G.D."/>
        </authorList>
    </citation>
    <scope>NUCLEOTIDE SEQUENCE [LARGE SCALE GENOMIC DNA]</scope>
    <source>
        <strain evidence="2 3">A82846</strain>
    </source>
</reference>
<sequence>MSDAPRYPCRTDKEVTLRPLVTRPRLRRSISVTLATAIGMLFVFAGVAFAEPPKALDWNAPWPDRTYEPAFDYDGDGCYPTPAIGSDGTIATGLNPSGAVNGQCHDQSDLDNTNTYSRVKCNNGWCAYLYALYFEKDQAVAGSGLGGHRHDWEHVVVWVPDGGWPQYVSASAHGKYNTKSRNDIPWDESGTHPKIIYHKDGIGTHCFRFAGFGEQPENHEKAWQYPPLIGWNNYPAGFRDKLTSANFGSAQLGIREGSFNYELSKAKPAGIPFDPNA</sequence>
<keyword evidence="1" id="KW-0472">Membrane</keyword>
<dbReference type="PANTHER" id="PTHR33657:SF6">
    <property type="entry name" value="SECRETED PROTEIN"/>
    <property type="match status" value="1"/>
</dbReference>
<evidence type="ECO:0000313" key="3">
    <source>
        <dbReference type="Proteomes" id="UP000287547"/>
    </source>
</evidence>
<evidence type="ECO:0008006" key="4">
    <source>
        <dbReference type="Google" id="ProtNLM"/>
    </source>
</evidence>
<accession>A0A428Z2J8</accession>
<organism evidence="2 3">
    <name type="scientific">Kibdelosporangium aridum</name>
    <dbReference type="NCBI Taxonomy" id="2030"/>
    <lineage>
        <taxon>Bacteria</taxon>
        <taxon>Bacillati</taxon>
        <taxon>Actinomycetota</taxon>
        <taxon>Actinomycetes</taxon>
        <taxon>Pseudonocardiales</taxon>
        <taxon>Pseudonocardiaceae</taxon>
        <taxon>Kibdelosporangium</taxon>
    </lineage>
</organism>
<dbReference type="Pfam" id="PF05630">
    <property type="entry name" value="NPP1"/>
    <property type="match status" value="1"/>
</dbReference>
<dbReference type="EMBL" id="QHKI01000032">
    <property type="protein sequence ID" value="RSM79541.1"/>
    <property type="molecule type" value="Genomic_DNA"/>
</dbReference>
<dbReference type="AlphaFoldDB" id="A0A428Z2J8"/>
<name>A0A428Z2J8_KIBAR</name>
<gene>
    <name evidence="2" type="ORF">DMH04_31115</name>
</gene>
<feature type="transmembrane region" description="Helical" evidence="1">
    <location>
        <begin position="30"/>
        <end position="50"/>
    </location>
</feature>
<evidence type="ECO:0000256" key="1">
    <source>
        <dbReference type="SAM" id="Phobius"/>
    </source>
</evidence>
<dbReference type="InterPro" id="IPR008701">
    <property type="entry name" value="NPP1"/>
</dbReference>
<keyword evidence="1" id="KW-0812">Transmembrane</keyword>